<gene>
    <name evidence="1" type="ORF">HELGO_WM51637</name>
</gene>
<sequence>MGAVRPTAMLSSLSRLSCGLPEDSRDKLFTRCGLCGACGTEALLLLMRLIISHFCARFFLFLANQSGTSHNHQGLRPYPDMEYLYIRRAKGQLRADGSRYAVPVFVTKTAKYGERINERIISVKKPVLITGEPNSGKTRWITRLHQHAMEIWGAKSKAEPLLLDPRCPLESWYNTPAIKYWWKQQQQAHPAKVRQTWTSLQQEERSKVLPAYCADTGAVLLIDDAHKLTGPKLTLARHCAKAARIWVIAAYEEEHIPPQLLETVVPCEPQRFRLKIFAKFTKNGQTAPD</sequence>
<evidence type="ECO:0000313" key="1">
    <source>
        <dbReference type="EMBL" id="CAA6819535.1"/>
    </source>
</evidence>
<name>A0A6S6TJT3_9GAMM</name>
<proteinExistence type="predicted"/>
<accession>A0A6S6TJT3</accession>
<dbReference type="AlphaFoldDB" id="A0A6S6TJT3"/>
<organism evidence="1">
    <name type="scientific">uncultured Thiotrichaceae bacterium</name>
    <dbReference type="NCBI Taxonomy" id="298394"/>
    <lineage>
        <taxon>Bacteria</taxon>
        <taxon>Pseudomonadati</taxon>
        <taxon>Pseudomonadota</taxon>
        <taxon>Gammaproteobacteria</taxon>
        <taxon>Thiotrichales</taxon>
        <taxon>Thiotrichaceae</taxon>
        <taxon>environmental samples</taxon>
    </lineage>
</organism>
<dbReference type="InterPro" id="IPR027417">
    <property type="entry name" value="P-loop_NTPase"/>
</dbReference>
<dbReference type="SUPFAM" id="SSF52540">
    <property type="entry name" value="P-loop containing nucleoside triphosphate hydrolases"/>
    <property type="match status" value="1"/>
</dbReference>
<dbReference type="EMBL" id="CACVAV010000301">
    <property type="protein sequence ID" value="CAA6819535.1"/>
    <property type="molecule type" value="Genomic_DNA"/>
</dbReference>
<protein>
    <submittedName>
        <fullName evidence="1">Uncharacterized protein</fullName>
    </submittedName>
</protein>
<reference evidence="1" key="1">
    <citation type="submission" date="2020-01" db="EMBL/GenBank/DDBJ databases">
        <authorList>
            <person name="Meier V. D."/>
            <person name="Meier V D."/>
        </authorList>
    </citation>
    <scope>NUCLEOTIDE SEQUENCE</scope>
    <source>
        <strain evidence="1">HLG_WM_MAG_08</strain>
    </source>
</reference>